<dbReference type="GO" id="GO:0008781">
    <property type="term" value="F:N-acylneuraminate cytidylyltransferase activity"/>
    <property type="evidence" value="ECO:0007669"/>
    <property type="project" value="TreeGrafter"/>
</dbReference>
<dbReference type="PANTHER" id="PTHR21485:SF6">
    <property type="entry name" value="N-ACYLNEURAMINATE CYTIDYLYLTRANSFERASE-RELATED"/>
    <property type="match status" value="1"/>
</dbReference>
<dbReference type="InterPro" id="IPR029044">
    <property type="entry name" value="Nucleotide-diphossugar_trans"/>
</dbReference>
<dbReference type="CDD" id="cd02513">
    <property type="entry name" value="CMP-NeuAc_Synthase"/>
    <property type="match status" value="1"/>
</dbReference>
<sequence length="228" mass="25040">MTTIATICARGGSTGLPGKNIRPLRGKPLIAHTIELALSMNDIDRVVVSTDSEEIAAVAREWGAEVPFRRPDHLATAQAAKLPVIAHLIDALEAEGAEIDRIVDLDPTSPLRTRDDVATCMAMLDAQTDCVITAYPAEKNPYFNMVEIEDGRAVLSKRAAGGVVARQQAPAVYAMNASIYVWHRHTLTLGLWEGRTRLHVMPRERSIDVDSLIDFRLVEMLMEMRDGG</sequence>
<accession>A0A6J7J3P6</accession>
<organism evidence="1">
    <name type="scientific">freshwater metagenome</name>
    <dbReference type="NCBI Taxonomy" id="449393"/>
    <lineage>
        <taxon>unclassified sequences</taxon>
        <taxon>metagenomes</taxon>
        <taxon>ecological metagenomes</taxon>
    </lineage>
</organism>
<dbReference type="AlphaFoldDB" id="A0A6J7J3P6"/>
<dbReference type="PANTHER" id="PTHR21485">
    <property type="entry name" value="HAD SUPERFAMILY MEMBERS CMAS AND KDSC"/>
    <property type="match status" value="1"/>
</dbReference>
<dbReference type="Gene3D" id="3.90.550.10">
    <property type="entry name" value="Spore Coat Polysaccharide Biosynthesis Protein SpsA, Chain A"/>
    <property type="match status" value="1"/>
</dbReference>
<gene>
    <name evidence="1" type="ORF">UFOPK3564_02758</name>
</gene>
<dbReference type="Pfam" id="PF02348">
    <property type="entry name" value="CTP_transf_3"/>
    <property type="match status" value="1"/>
</dbReference>
<proteinExistence type="predicted"/>
<evidence type="ECO:0000313" key="1">
    <source>
        <dbReference type="EMBL" id="CAB4937835.1"/>
    </source>
</evidence>
<dbReference type="EMBL" id="CAFBMK010000216">
    <property type="protein sequence ID" value="CAB4937835.1"/>
    <property type="molecule type" value="Genomic_DNA"/>
</dbReference>
<dbReference type="InterPro" id="IPR050793">
    <property type="entry name" value="CMP-NeuNAc_synthase"/>
</dbReference>
<name>A0A6J7J3P6_9ZZZZ</name>
<dbReference type="InterPro" id="IPR003329">
    <property type="entry name" value="Cytidylyl_trans"/>
</dbReference>
<reference evidence="1" key="1">
    <citation type="submission" date="2020-05" db="EMBL/GenBank/DDBJ databases">
        <authorList>
            <person name="Chiriac C."/>
            <person name="Salcher M."/>
            <person name="Ghai R."/>
            <person name="Kavagutti S V."/>
        </authorList>
    </citation>
    <scope>NUCLEOTIDE SEQUENCE</scope>
</reference>
<protein>
    <submittedName>
        <fullName evidence="1">Unannotated protein</fullName>
    </submittedName>
</protein>
<dbReference type="SUPFAM" id="SSF53448">
    <property type="entry name" value="Nucleotide-diphospho-sugar transferases"/>
    <property type="match status" value="1"/>
</dbReference>